<dbReference type="SUPFAM" id="SSF48317">
    <property type="entry name" value="Acid phosphatase/Vanadium-dependent haloperoxidase"/>
    <property type="match status" value="1"/>
</dbReference>
<keyword evidence="1" id="KW-0732">Signal</keyword>
<dbReference type="Proteomes" id="UP001139409">
    <property type="component" value="Unassembled WGS sequence"/>
</dbReference>
<dbReference type="PANTHER" id="PTHR34599">
    <property type="entry name" value="PEROXIDASE-RELATED"/>
    <property type="match status" value="1"/>
</dbReference>
<dbReference type="CDD" id="cd03398">
    <property type="entry name" value="PAP2_haloperoxidase"/>
    <property type="match status" value="1"/>
</dbReference>
<evidence type="ECO:0000313" key="4">
    <source>
        <dbReference type="Proteomes" id="UP001139409"/>
    </source>
</evidence>
<dbReference type="InterPro" id="IPR052559">
    <property type="entry name" value="V-haloperoxidase"/>
</dbReference>
<feature type="domain" description="Phosphatidic acid phosphatase type 2/haloperoxidase" evidence="2">
    <location>
        <begin position="303"/>
        <end position="429"/>
    </location>
</feature>
<dbReference type="RefSeq" id="WP_225700038.1">
    <property type="nucleotide sequence ID" value="NZ_JAIXNE010000010.1"/>
</dbReference>
<dbReference type="EMBL" id="JAIXNE010000010">
    <property type="protein sequence ID" value="MCA6079178.1"/>
    <property type="molecule type" value="Genomic_DNA"/>
</dbReference>
<name>A0A9X1HY49_9BACT</name>
<feature type="signal peptide" evidence="1">
    <location>
        <begin position="1"/>
        <end position="19"/>
    </location>
</feature>
<proteinExistence type="predicted"/>
<dbReference type="InterPro" id="IPR036938">
    <property type="entry name" value="PAP2/HPO_sf"/>
</dbReference>
<dbReference type="Pfam" id="PF01569">
    <property type="entry name" value="PAP2"/>
    <property type="match status" value="1"/>
</dbReference>
<dbReference type="Gene3D" id="1.10.606.20">
    <property type="match status" value="1"/>
</dbReference>
<accession>A0A9X1HY49</accession>
<evidence type="ECO:0000313" key="3">
    <source>
        <dbReference type="EMBL" id="MCA6079178.1"/>
    </source>
</evidence>
<keyword evidence="4" id="KW-1185">Reference proteome</keyword>
<evidence type="ECO:0000256" key="1">
    <source>
        <dbReference type="SAM" id="SignalP"/>
    </source>
</evidence>
<dbReference type="InterPro" id="IPR000326">
    <property type="entry name" value="PAP2/HPO"/>
</dbReference>
<reference evidence="3" key="1">
    <citation type="submission" date="2021-09" db="EMBL/GenBank/DDBJ databases">
        <title>Fulvivirga sp. isolated from coastal sediment.</title>
        <authorList>
            <person name="Yu H."/>
        </authorList>
    </citation>
    <scope>NUCLEOTIDE SEQUENCE</scope>
    <source>
        <strain evidence="3">1062</strain>
    </source>
</reference>
<dbReference type="AlphaFoldDB" id="A0A9X1HY49"/>
<evidence type="ECO:0000259" key="2">
    <source>
        <dbReference type="Pfam" id="PF01569"/>
    </source>
</evidence>
<comment type="caution">
    <text evidence="3">The sequence shown here is derived from an EMBL/GenBank/DDBJ whole genome shotgun (WGS) entry which is preliminary data.</text>
</comment>
<gene>
    <name evidence="3" type="ORF">LDX50_30175</name>
</gene>
<dbReference type="PANTHER" id="PTHR34599:SF2">
    <property type="entry name" value="TRAF-TYPE DOMAIN-CONTAINING PROTEIN"/>
    <property type="match status" value="1"/>
</dbReference>
<sequence length="448" mass="50599">MKTCRMVISMLALMTLFFACQETQETGREVIKLEYLYGSMENLTDVIVHDIFSPPVASRIYAYPSVAAYEIMAQSDSSYRSLAGQLKGLKPIPQPQGEIIPELAALEAFNEVGKNLIFSEDRVIAYRDSIFQLIRNDGLTGEIYDNSIAYGDAVAAHIMLWSSEDNYKQSRTFMKHTISNREGTWQPTPPAYMEAIEPHWNSIRPFAIDSADQFTPERPTEFSTDKDSKFYQEVMHVYETVNNLNEEQQEIASFWDCNPYVMNVRGHVMFATKKITPGGHWMGIAKIATETAKADFAKSTMTYALTSIALADGFISCWDEKYRSNLIRPETVINRYIDEEWVPMLQTPPFPEYTSGHSVISGAAGEALTSIYGDNFHFVDDTEAKYGLPVREFDSFRDASSEAAISRLYGGIHYMPAIDNGVKQGRALGNYIVDKLSFRTDGKKQEVQ</sequence>
<feature type="chain" id="PRO_5040833328" evidence="1">
    <location>
        <begin position="20"/>
        <end position="448"/>
    </location>
</feature>
<protein>
    <submittedName>
        <fullName evidence="3">Vanadium-dependent haloperoxidase</fullName>
    </submittedName>
</protein>
<dbReference type="PROSITE" id="PS51257">
    <property type="entry name" value="PROKAR_LIPOPROTEIN"/>
    <property type="match status" value="1"/>
</dbReference>
<organism evidence="3 4">
    <name type="scientific">Fulvivirga sedimenti</name>
    <dbReference type="NCBI Taxonomy" id="2879465"/>
    <lineage>
        <taxon>Bacteria</taxon>
        <taxon>Pseudomonadati</taxon>
        <taxon>Bacteroidota</taxon>
        <taxon>Cytophagia</taxon>
        <taxon>Cytophagales</taxon>
        <taxon>Fulvivirgaceae</taxon>
        <taxon>Fulvivirga</taxon>
    </lineage>
</organism>